<organism evidence="3 4">
    <name type="scientific">Dokdonia pacifica</name>
    <dbReference type="NCBI Taxonomy" id="1627892"/>
    <lineage>
        <taxon>Bacteria</taxon>
        <taxon>Pseudomonadati</taxon>
        <taxon>Bacteroidota</taxon>
        <taxon>Flavobacteriia</taxon>
        <taxon>Flavobacteriales</taxon>
        <taxon>Flavobacteriaceae</taxon>
        <taxon>Dokdonia</taxon>
    </lineage>
</organism>
<dbReference type="RefSeq" id="WP_089372590.1">
    <property type="nucleotide sequence ID" value="NZ_BMEP01000006.1"/>
</dbReference>
<keyword evidence="4" id="KW-1185">Reference proteome</keyword>
<feature type="domain" description="M23ase beta-sheet core" evidence="2">
    <location>
        <begin position="52"/>
        <end position="119"/>
    </location>
</feature>
<reference evidence="3 4" key="1">
    <citation type="submission" date="2017-06" db="EMBL/GenBank/DDBJ databases">
        <authorList>
            <person name="Kim H.J."/>
            <person name="Triplett B.A."/>
        </authorList>
    </citation>
    <scope>NUCLEOTIDE SEQUENCE [LARGE SCALE GENOMIC DNA]</scope>
    <source>
        <strain evidence="3 4">DSM 25597</strain>
    </source>
</reference>
<keyword evidence="1" id="KW-0732">Signal</keyword>
<evidence type="ECO:0000313" key="3">
    <source>
        <dbReference type="EMBL" id="SNS02960.1"/>
    </source>
</evidence>
<dbReference type="Pfam" id="PF01551">
    <property type="entry name" value="Peptidase_M23"/>
    <property type="match status" value="2"/>
</dbReference>
<evidence type="ECO:0000259" key="2">
    <source>
        <dbReference type="Pfam" id="PF01551"/>
    </source>
</evidence>
<dbReference type="SUPFAM" id="SSF51261">
    <property type="entry name" value="Duplicated hybrid motif"/>
    <property type="match status" value="1"/>
</dbReference>
<dbReference type="InterPro" id="IPR016047">
    <property type="entry name" value="M23ase_b-sheet_dom"/>
</dbReference>
<feature type="signal peptide" evidence="1">
    <location>
        <begin position="1"/>
        <end position="21"/>
    </location>
</feature>
<dbReference type="PANTHER" id="PTHR21666:SF270">
    <property type="entry name" value="MUREIN HYDROLASE ACTIVATOR ENVC"/>
    <property type="match status" value="1"/>
</dbReference>
<dbReference type="InterPro" id="IPR011055">
    <property type="entry name" value="Dup_hybrid_motif"/>
</dbReference>
<name>A0A239B4Y9_9FLAO</name>
<protein>
    <submittedName>
        <fullName evidence="3">Peptidase family M23</fullName>
    </submittedName>
</protein>
<dbReference type="OrthoDB" id="9810477at2"/>
<gene>
    <name evidence="3" type="ORF">SAMN06265376_105349</name>
</gene>
<evidence type="ECO:0000313" key="4">
    <source>
        <dbReference type="Proteomes" id="UP000198379"/>
    </source>
</evidence>
<feature type="domain" description="M23ase beta-sheet core" evidence="2">
    <location>
        <begin position="138"/>
        <end position="173"/>
    </location>
</feature>
<evidence type="ECO:0000256" key="1">
    <source>
        <dbReference type="SAM" id="SignalP"/>
    </source>
</evidence>
<dbReference type="Gene3D" id="2.70.70.10">
    <property type="entry name" value="Glucose Permease (Domain IIA)"/>
    <property type="match status" value="1"/>
</dbReference>
<proteinExistence type="predicted"/>
<dbReference type="EMBL" id="FZNY01000005">
    <property type="protein sequence ID" value="SNS02960.1"/>
    <property type="molecule type" value="Genomic_DNA"/>
</dbReference>
<dbReference type="AlphaFoldDB" id="A0A239B4Y9"/>
<dbReference type="Proteomes" id="UP000198379">
    <property type="component" value="Unassembled WGS sequence"/>
</dbReference>
<feature type="chain" id="PRO_5012918360" evidence="1">
    <location>
        <begin position="22"/>
        <end position="567"/>
    </location>
</feature>
<sequence>MIKRGLPTYILYLFSTFFCFAQTDIPTDYFTNPLEIPLVMAGTFGELRSNHFHSGLDIKTQRKEGLKVYATATGYVSRIKISHYGYGKALYIQHPNGYTTVYAHLKKFSPEIEAYIKEKQYKKERYEIEVFPTSGTLTVTQGDLIAYSGNTGGSGGPHLHYEIRDANARPMNPFLFGIDVADHKPPKITKAFAYPLDENSYINSAQKPVELRVRMQKDSTYITEKIKAQGNIGFGISTIDQQDGATNKNGIYQIQTTVNGEENFLLSMDKFSFAETRYLNRMIDYGRYIKKRNRVQKLFIEKNNPLSIYKNHVDNGVLTINDSLSYQYGIKIKDYAGNVTAINVPIVGKIDTLATPNPPIATDNYAYSDQPFSFTDGKFSVYIPKGALYDHTFLNLTSSSDTLHFHNEETPLHKNAIISYDLSAYSGEDREKLYLGRLNRKGNDIYYTSTRIKDNALTTATRTFGKYTIGMDKTPPVITPKNVANGRWMSKYRYLKFKIEDAKSGIRGYRATVNGKFILMEYDYKTNTLVHDFNDNIVTDTENNLKLIVTDNVGNSTTFETTFFRKK</sequence>
<dbReference type="GO" id="GO:0004222">
    <property type="term" value="F:metalloendopeptidase activity"/>
    <property type="evidence" value="ECO:0007669"/>
    <property type="project" value="TreeGrafter"/>
</dbReference>
<accession>A0A239B4Y9</accession>
<dbReference type="InterPro" id="IPR050570">
    <property type="entry name" value="Cell_wall_metabolism_enzyme"/>
</dbReference>
<dbReference type="PANTHER" id="PTHR21666">
    <property type="entry name" value="PEPTIDASE-RELATED"/>
    <property type="match status" value="1"/>
</dbReference>
<dbReference type="CDD" id="cd12797">
    <property type="entry name" value="M23_peptidase"/>
    <property type="match status" value="1"/>
</dbReference>